<accession>A0A915L688</accession>
<protein>
    <submittedName>
        <fullName evidence="2">Uncharacterized protein</fullName>
    </submittedName>
</protein>
<sequence length="136" mass="15766">MDSPIIIIFNEISDRENLCCVMASDKVAQQSLKLIRKISFFTKIKDTPVARSILEMKFKTKFCRKHASRELKLEAAYVPRITIHRSDTEVHYAFATYTYHRDVNGEELSLISLLKHLQSYHCSVNTVMPFISQGLR</sequence>
<organism evidence="1 2">
    <name type="scientific">Romanomermis culicivorax</name>
    <name type="common">Nematode worm</name>
    <dbReference type="NCBI Taxonomy" id="13658"/>
    <lineage>
        <taxon>Eukaryota</taxon>
        <taxon>Metazoa</taxon>
        <taxon>Ecdysozoa</taxon>
        <taxon>Nematoda</taxon>
        <taxon>Enoplea</taxon>
        <taxon>Dorylaimia</taxon>
        <taxon>Mermithida</taxon>
        <taxon>Mermithoidea</taxon>
        <taxon>Mermithidae</taxon>
        <taxon>Romanomermis</taxon>
    </lineage>
</organism>
<evidence type="ECO:0000313" key="2">
    <source>
        <dbReference type="WBParaSite" id="nRc.2.0.1.t46534-RA"/>
    </source>
</evidence>
<dbReference type="Proteomes" id="UP000887565">
    <property type="component" value="Unplaced"/>
</dbReference>
<keyword evidence="1" id="KW-1185">Reference proteome</keyword>
<dbReference type="AlphaFoldDB" id="A0A915L688"/>
<dbReference type="WBParaSite" id="nRc.2.0.1.t46534-RA">
    <property type="protein sequence ID" value="nRc.2.0.1.t46534-RA"/>
    <property type="gene ID" value="nRc.2.0.1.g46534"/>
</dbReference>
<reference evidence="2" key="1">
    <citation type="submission" date="2022-11" db="UniProtKB">
        <authorList>
            <consortium name="WormBaseParasite"/>
        </authorList>
    </citation>
    <scope>IDENTIFICATION</scope>
</reference>
<name>A0A915L688_ROMCU</name>
<evidence type="ECO:0000313" key="1">
    <source>
        <dbReference type="Proteomes" id="UP000887565"/>
    </source>
</evidence>
<proteinExistence type="predicted"/>